<feature type="compositionally biased region" description="Low complexity" evidence="1">
    <location>
        <begin position="360"/>
        <end position="374"/>
    </location>
</feature>
<reference evidence="3 4" key="1">
    <citation type="submission" date="2024-02" db="EMBL/GenBank/DDBJ databases">
        <title>Chromosome-scale genome assembly of the rough periwinkle Littorina saxatilis.</title>
        <authorList>
            <person name="De Jode A."/>
            <person name="Faria R."/>
            <person name="Formenti G."/>
            <person name="Sims Y."/>
            <person name="Smith T.P."/>
            <person name="Tracey A."/>
            <person name="Wood J.M.D."/>
            <person name="Zagrodzka Z.B."/>
            <person name="Johannesson K."/>
            <person name="Butlin R.K."/>
            <person name="Leder E.H."/>
        </authorList>
    </citation>
    <scope>NUCLEOTIDE SEQUENCE [LARGE SCALE GENOMIC DNA]</scope>
    <source>
        <strain evidence="3">Snail1</strain>
        <tissue evidence="3">Muscle</tissue>
    </source>
</reference>
<feature type="compositionally biased region" description="Basic and acidic residues" evidence="1">
    <location>
        <begin position="721"/>
        <end position="748"/>
    </location>
</feature>
<dbReference type="SMART" id="SM01244">
    <property type="entry name" value="IRS"/>
    <property type="match status" value="1"/>
</dbReference>
<keyword evidence="4" id="KW-1185">Reference proteome</keyword>
<dbReference type="EMBL" id="JBAMIC010000018">
    <property type="protein sequence ID" value="KAK7094982.1"/>
    <property type="molecule type" value="Genomic_DNA"/>
</dbReference>
<feature type="compositionally biased region" description="Polar residues" evidence="1">
    <location>
        <begin position="852"/>
        <end position="862"/>
    </location>
</feature>
<dbReference type="InterPro" id="IPR050996">
    <property type="entry name" value="Docking_Protein_DOK"/>
</dbReference>
<feature type="compositionally biased region" description="Low complexity" evidence="1">
    <location>
        <begin position="710"/>
        <end position="720"/>
    </location>
</feature>
<feature type="compositionally biased region" description="Basic and acidic residues" evidence="1">
    <location>
        <begin position="484"/>
        <end position="499"/>
    </location>
</feature>
<comment type="caution">
    <text evidence="3">The sequence shown here is derived from an EMBL/GenBank/DDBJ whole genome shotgun (WGS) entry which is preliminary data.</text>
</comment>
<feature type="compositionally biased region" description="Low complexity" evidence="1">
    <location>
        <begin position="536"/>
        <end position="562"/>
    </location>
</feature>
<feature type="compositionally biased region" description="Low complexity" evidence="1">
    <location>
        <begin position="308"/>
        <end position="320"/>
    </location>
</feature>
<feature type="compositionally biased region" description="Low complexity" evidence="1">
    <location>
        <begin position="328"/>
        <end position="338"/>
    </location>
</feature>
<evidence type="ECO:0000259" key="2">
    <source>
        <dbReference type="Pfam" id="PF02174"/>
    </source>
</evidence>
<evidence type="ECO:0000313" key="4">
    <source>
        <dbReference type="Proteomes" id="UP001374579"/>
    </source>
</evidence>
<dbReference type="PANTHER" id="PTHR21258:SF56">
    <property type="entry name" value="IRS-TYPE PTB DOMAIN-CONTAINING PROTEIN"/>
    <property type="match status" value="1"/>
</dbReference>
<feature type="compositionally biased region" description="Basic and acidic residues" evidence="1">
    <location>
        <begin position="782"/>
        <end position="819"/>
    </location>
</feature>
<feature type="region of interest" description="Disordered" evidence="1">
    <location>
        <begin position="706"/>
        <end position="869"/>
    </location>
</feature>
<dbReference type="GO" id="GO:0005737">
    <property type="term" value="C:cytoplasm"/>
    <property type="evidence" value="ECO:0007669"/>
    <property type="project" value="TreeGrafter"/>
</dbReference>
<feature type="domain" description="IRS-type PTB" evidence="2">
    <location>
        <begin position="144"/>
        <end position="209"/>
    </location>
</feature>
<evidence type="ECO:0000256" key="1">
    <source>
        <dbReference type="SAM" id="MobiDB-lite"/>
    </source>
</evidence>
<dbReference type="SUPFAM" id="SSF50729">
    <property type="entry name" value="PH domain-like"/>
    <property type="match status" value="2"/>
</dbReference>
<feature type="region of interest" description="Disordered" evidence="1">
    <location>
        <begin position="536"/>
        <end position="568"/>
    </location>
</feature>
<dbReference type="AlphaFoldDB" id="A0AAN9G4W3"/>
<dbReference type="Gene3D" id="2.30.29.30">
    <property type="entry name" value="Pleckstrin-homology domain (PH domain)/Phosphotyrosine-binding domain (PTB)"/>
    <property type="match status" value="2"/>
</dbReference>
<dbReference type="InterPro" id="IPR011993">
    <property type="entry name" value="PH-like_dom_sf"/>
</dbReference>
<feature type="region of interest" description="Disordered" evidence="1">
    <location>
        <begin position="458"/>
        <end position="499"/>
    </location>
</feature>
<feature type="region of interest" description="Disordered" evidence="1">
    <location>
        <begin position="308"/>
        <end position="425"/>
    </location>
</feature>
<feature type="compositionally biased region" description="Low complexity" evidence="1">
    <location>
        <begin position="460"/>
        <end position="479"/>
    </location>
</feature>
<gene>
    <name evidence="3" type="ORF">V1264_006452</name>
</gene>
<dbReference type="Pfam" id="PF02174">
    <property type="entry name" value="IRS"/>
    <property type="match status" value="1"/>
</dbReference>
<dbReference type="InterPro" id="IPR002404">
    <property type="entry name" value="IRS_PTB"/>
</dbReference>
<dbReference type="Proteomes" id="UP001374579">
    <property type="component" value="Unassembled WGS sequence"/>
</dbReference>
<proteinExistence type="predicted"/>
<organism evidence="3 4">
    <name type="scientific">Littorina saxatilis</name>
    <dbReference type="NCBI Taxonomy" id="31220"/>
    <lineage>
        <taxon>Eukaryota</taxon>
        <taxon>Metazoa</taxon>
        <taxon>Spiralia</taxon>
        <taxon>Lophotrochozoa</taxon>
        <taxon>Mollusca</taxon>
        <taxon>Gastropoda</taxon>
        <taxon>Caenogastropoda</taxon>
        <taxon>Littorinimorpha</taxon>
        <taxon>Littorinoidea</taxon>
        <taxon>Littorinidae</taxon>
        <taxon>Littorina</taxon>
    </lineage>
</organism>
<name>A0AAN9G4W3_9CAEN</name>
<accession>A0AAN9G4W3</accession>
<protein>
    <recommendedName>
        <fullName evidence="2">IRS-type PTB domain-containing protein</fullName>
    </recommendedName>
</protein>
<dbReference type="PANTHER" id="PTHR21258">
    <property type="entry name" value="DOCKING PROTEIN RELATED"/>
    <property type="match status" value="1"/>
</dbReference>
<sequence>MDDEEDVLFQDFLYKLKQPKKGRFSRLVQERWKSKYFVLCCHGGQLELKCYKKKPKHQNSQPKKQICLQPSFKVEKLSNAHNRAFAVELTAPFQQVCLSADQQSTLDMLVFLLQTQYHLRDTITDNLTEVTTESSEAFIRIGGKGAKCALHVSPWGLTLALRQDRSVLAQWPLKSVRYYESSGQGQFTIHAGMVAPMGEGVYVFHTLPGLDNRLYDAVDHFVINTLDRVKPNQRGTAVEIEDYIREFDCLHSLTVVTPKPFVSNSEVSRLLQENWNSSLHVIGATESSASQSPSPNVGHTSSAFITLSSTGSQQSVSSSPTVPPSTSPPLTSNNTNRPLPTPQTPHRYSPRTQQRRNSPRSRGSPGTESRISGRPPCPPPSRSGQHGTARLTKGSPRSSGLDSVDGGVPSPHGVDPHPRRHSNPSSVALRVTHDTEIHPVVRSQLSHDSGAAGVIENNLSSTQHHPPNSPSSPGRNSCPVTSKSPRDSGTEATEDVEHKLNSPVEDWLVSASCEDLSDHMRAVIFHQRHSKKLAAAAAAAASPDSSPASPQEGDNGNNNDPDFIPPPFTNIKEFSATVEVDRVKSQVRDRSQSFDVNAKAHKNQPLYVANSGGSPSLSIRQIRKMVSARTAAKETLRKSLSNPNFLNLGSKEKLYQHRVQITKSTFNIQDKEDPEKLNEKLSVQSKNKSRSLVSLLPSGLRRYLSKESLSHPPSSTSPSPDVRHSRQRNKDTTTVDSPDRHFQRRDSARSLSDMPVKGIRFTENSRSFRKPKNYKRSQSADPLEREHLNGNESEGEGRERCQSSAERDRLSSSDVERRSGNVGRRNSSEAGGRHSGNSSIRDSSEAGAANGSPGSSLSTRNIVVNGVRPLPPKPGWMMRIPGLKTSQSSC</sequence>
<feature type="compositionally biased region" description="Low complexity" evidence="1">
    <location>
        <begin position="820"/>
        <end position="829"/>
    </location>
</feature>
<dbReference type="GO" id="GO:0007169">
    <property type="term" value="P:cell surface receptor protein tyrosine kinase signaling pathway"/>
    <property type="evidence" value="ECO:0007669"/>
    <property type="project" value="TreeGrafter"/>
</dbReference>
<evidence type="ECO:0000313" key="3">
    <source>
        <dbReference type="EMBL" id="KAK7094982.1"/>
    </source>
</evidence>